<dbReference type="STRING" id="1797780.A3E45_00110"/>
<proteinExistence type="predicted"/>
<protein>
    <submittedName>
        <fullName evidence="2">Uncharacterized protein</fullName>
    </submittedName>
</protein>
<organism evidence="2 3">
    <name type="scientific">Candidatus Daviesbacteria bacterium RIFCSPHIGHO2_12_FULL_43_11</name>
    <dbReference type="NCBI Taxonomy" id="1797780"/>
    <lineage>
        <taxon>Bacteria</taxon>
        <taxon>Candidatus Daviesiibacteriota</taxon>
    </lineage>
</organism>
<name>A0A1F5K3N3_9BACT</name>
<dbReference type="EMBL" id="MFDH01000023">
    <property type="protein sequence ID" value="OGE35420.1"/>
    <property type="molecule type" value="Genomic_DNA"/>
</dbReference>
<feature type="region of interest" description="Disordered" evidence="1">
    <location>
        <begin position="75"/>
        <end position="109"/>
    </location>
</feature>
<feature type="compositionally biased region" description="Polar residues" evidence="1">
    <location>
        <begin position="87"/>
        <end position="100"/>
    </location>
</feature>
<evidence type="ECO:0000256" key="1">
    <source>
        <dbReference type="SAM" id="MobiDB-lite"/>
    </source>
</evidence>
<gene>
    <name evidence="2" type="ORF">A3E45_00110</name>
</gene>
<feature type="compositionally biased region" description="Basic and acidic residues" evidence="1">
    <location>
        <begin position="385"/>
        <end position="405"/>
    </location>
</feature>
<accession>A0A1F5K3N3</accession>
<comment type="caution">
    <text evidence="2">The sequence shown here is derived from an EMBL/GenBank/DDBJ whole genome shotgun (WGS) entry which is preliminary data.</text>
</comment>
<evidence type="ECO:0000313" key="2">
    <source>
        <dbReference type="EMBL" id="OGE35420.1"/>
    </source>
</evidence>
<feature type="region of interest" description="Disordered" evidence="1">
    <location>
        <begin position="377"/>
        <end position="405"/>
    </location>
</feature>
<sequence length="405" mass="45496">MELPDGSNEHGSDITSSVEEKLAKEGVAVISPDSLLGRIGKISKRVAVPAAAGLTLLLATALPSDSDVGVSEIFPEPTASPEAPITQVENTGEILSSKTDTGQKKDTEDLRRSIEEEFGIKLHTFDEISLIPVIKVRHGVKNLFSSNQDWTEQNLNLLVQVLARLPKDLYSQREDGEKVHIILGPAGLCGWDKQNLTPNYPRQIMLPYDLFKTETPLSAEWITAHEAAHLRTLDSCSSLDPAVIQTSPYFKRIDEILERQYIEIREELSKKLADLEEETGIKARDKGKAGALESIKNPEELTSFRFTRFKYGISKDMPTEFIAVAAESYFLGKDYFYRMYEPFLPKETIDKLYEFTQNEIFGGRDYQDYKKFTSEFPDGSGYFGDPKDKIIGPSVRDQEEVNTKP</sequence>
<dbReference type="AlphaFoldDB" id="A0A1F5K3N3"/>
<dbReference type="Proteomes" id="UP000176405">
    <property type="component" value="Unassembled WGS sequence"/>
</dbReference>
<evidence type="ECO:0000313" key="3">
    <source>
        <dbReference type="Proteomes" id="UP000176405"/>
    </source>
</evidence>
<reference evidence="2 3" key="1">
    <citation type="journal article" date="2016" name="Nat. Commun.">
        <title>Thousands of microbial genomes shed light on interconnected biogeochemical processes in an aquifer system.</title>
        <authorList>
            <person name="Anantharaman K."/>
            <person name="Brown C.T."/>
            <person name="Hug L.A."/>
            <person name="Sharon I."/>
            <person name="Castelle C.J."/>
            <person name="Probst A.J."/>
            <person name="Thomas B.C."/>
            <person name="Singh A."/>
            <person name="Wilkins M.J."/>
            <person name="Karaoz U."/>
            <person name="Brodie E.L."/>
            <person name="Williams K.H."/>
            <person name="Hubbard S.S."/>
            <person name="Banfield J.F."/>
        </authorList>
    </citation>
    <scope>NUCLEOTIDE SEQUENCE [LARGE SCALE GENOMIC DNA]</scope>
</reference>